<reference evidence="6 7" key="1">
    <citation type="submission" date="2017-08" db="EMBL/GenBank/DDBJ databases">
        <title>Infants hospitalized years apart are colonized by the same room-sourced microbial strains.</title>
        <authorList>
            <person name="Brooks B."/>
            <person name="Olm M.R."/>
            <person name="Firek B.A."/>
            <person name="Baker R."/>
            <person name="Thomas B.C."/>
            <person name="Morowitz M.J."/>
            <person name="Banfield J.F."/>
        </authorList>
    </citation>
    <scope>NUCLEOTIDE SEQUENCE [LARGE SCALE GENOMIC DNA]</scope>
    <source>
        <strain evidence="6">S2_005_003_R2_43</strain>
    </source>
</reference>
<dbReference type="Gene3D" id="2.30.38.10">
    <property type="entry name" value="Luciferase, Domain 3"/>
    <property type="match status" value="2"/>
</dbReference>
<dbReference type="SMART" id="SM00823">
    <property type="entry name" value="PKS_PP"/>
    <property type="match status" value="2"/>
</dbReference>
<organism evidence="6 7">
    <name type="scientific">Ancylobacter novellus</name>
    <name type="common">Thiobacillus novellus</name>
    <dbReference type="NCBI Taxonomy" id="921"/>
    <lineage>
        <taxon>Bacteria</taxon>
        <taxon>Pseudomonadati</taxon>
        <taxon>Pseudomonadota</taxon>
        <taxon>Alphaproteobacteria</taxon>
        <taxon>Hyphomicrobiales</taxon>
        <taxon>Xanthobacteraceae</taxon>
        <taxon>Ancylobacter</taxon>
    </lineage>
</organism>
<dbReference type="Gene3D" id="3.30.559.10">
    <property type="entry name" value="Chloramphenicol acetyltransferase-like domain"/>
    <property type="match status" value="3"/>
</dbReference>
<dbReference type="InterPro" id="IPR009081">
    <property type="entry name" value="PP-bd_ACP"/>
</dbReference>
<dbReference type="GO" id="GO:0043041">
    <property type="term" value="P:amino acid activation for nonribosomal peptide biosynthetic process"/>
    <property type="evidence" value="ECO:0007669"/>
    <property type="project" value="TreeGrafter"/>
</dbReference>
<dbReference type="PANTHER" id="PTHR45527">
    <property type="entry name" value="NONRIBOSOMAL PEPTIDE SYNTHETASE"/>
    <property type="match status" value="1"/>
</dbReference>
<proteinExistence type="predicted"/>
<evidence type="ECO:0000259" key="5">
    <source>
        <dbReference type="PROSITE" id="PS50075"/>
    </source>
</evidence>
<dbReference type="GO" id="GO:0044550">
    <property type="term" value="P:secondary metabolite biosynthetic process"/>
    <property type="evidence" value="ECO:0007669"/>
    <property type="project" value="TreeGrafter"/>
</dbReference>
<dbReference type="Pfam" id="PF00501">
    <property type="entry name" value="AMP-binding"/>
    <property type="match status" value="2"/>
</dbReference>
<dbReference type="PANTHER" id="PTHR45527:SF1">
    <property type="entry name" value="FATTY ACID SYNTHASE"/>
    <property type="match status" value="1"/>
</dbReference>
<dbReference type="InterPro" id="IPR000873">
    <property type="entry name" value="AMP-dep_synth/lig_dom"/>
</dbReference>
<dbReference type="NCBIfam" id="TIGR01720">
    <property type="entry name" value="NRPS-para261"/>
    <property type="match status" value="1"/>
</dbReference>
<dbReference type="Pfam" id="PF00668">
    <property type="entry name" value="Condensation"/>
    <property type="match status" value="3"/>
</dbReference>
<comment type="cofactor">
    <cofactor evidence="1">
        <name>pantetheine 4'-phosphate</name>
        <dbReference type="ChEBI" id="CHEBI:47942"/>
    </cofactor>
</comment>
<feature type="domain" description="Carrier" evidence="5">
    <location>
        <begin position="1022"/>
        <end position="1096"/>
    </location>
</feature>
<dbReference type="InterPro" id="IPR006162">
    <property type="entry name" value="Ppantetheine_attach_site"/>
</dbReference>
<dbReference type="PROSITE" id="PS50075">
    <property type="entry name" value="CARRIER"/>
    <property type="match status" value="2"/>
</dbReference>
<dbReference type="FunFam" id="2.30.38.10:FF:000001">
    <property type="entry name" value="Non-ribosomal peptide synthetase PvdI"/>
    <property type="match status" value="1"/>
</dbReference>
<gene>
    <name evidence="6" type="ORF">DI565_14660</name>
</gene>
<keyword evidence="4" id="KW-0677">Repeat</keyword>
<dbReference type="FunFam" id="1.10.1200.10:FF:000005">
    <property type="entry name" value="Nonribosomal peptide synthetase 1"/>
    <property type="match status" value="1"/>
</dbReference>
<evidence type="ECO:0000256" key="3">
    <source>
        <dbReference type="ARBA" id="ARBA00022553"/>
    </source>
</evidence>
<accession>A0A2W5K7R1</accession>
<dbReference type="CDD" id="cd05930">
    <property type="entry name" value="A_NRPS"/>
    <property type="match status" value="1"/>
</dbReference>
<dbReference type="InterPro" id="IPR020806">
    <property type="entry name" value="PKS_PP-bd"/>
</dbReference>
<keyword evidence="2" id="KW-0596">Phosphopantetheine</keyword>
<dbReference type="NCBIfam" id="TIGR01733">
    <property type="entry name" value="AA-adenyl-dom"/>
    <property type="match status" value="2"/>
</dbReference>
<comment type="caution">
    <text evidence="6">The sequence shown here is derived from an EMBL/GenBank/DDBJ whole genome shotgun (WGS) entry which is preliminary data.</text>
</comment>
<dbReference type="SUPFAM" id="SSF52777">
    <property type="entry name" value="CoA-dependent acyltransferases"/>
    <property type="match status" value="6"/>
</dbReference>
<dbReference type="Gene3D" id="3.40.50.980">
    <property type="match status" value="4"/>
</dbReference>
<dbReference type="GO" id="GO:0003824">
    <property type="term" value="F:catalytic activity"/>
    <property type="evidence" value="ECO:0007669"/>
    <property type="project" value="InterPro"/>
</dbReference>
<dbReference type="Gene3D" id="3.30.300.30">
    <property type="match status" value="2"/>
</dbReference>
<dbReference type="InterPro" id="IPR025110">
    <property type="entry name" value="AMP-bd_C"/>
</dbReference>
<evidence type="ECO:0000313" key="6">
    <source>
        <dbReference type="EMBL" id="PZQ12921.1"/>
    </source>
</evidence>
<dbReference type="GO" id="GO:0005737">
    <property type="term" value="C:cytoplasm"/>
    <property type="evidence" value="ECO:0007669"/>
    <property type="project" value="TreeGrafter"/>
</dbReference>
<dbReference type="InterPro" id="IPR036736">
    <property type="entry name" value="ACP-like_sf"/>
</dbReference>
<protein>
    <submittedName>
        <fullName evidence="6">Non-ribosomal peptide synthetase</fullName>
    </submittedName>
</protein>
<dbReference type="PROSITE" id="PS00455">
    <property type="entry name" value="AMP_BINDING"/>
    <property type="match status" value="2"/>
</dbReference>
<dbReference type="InterPro" id="IPR010071">
    <property type="entry name" value="AA_adenyl_dom"/>
</dbReference>
<dbReference type="CDD" id="cd19543">
    <property type="entry name" value="DCL_NRPS"/>
    <property type="match status" value="1"/>
</dbReference>
<dbReference type="InterPro" id="IPR010060">
    <property type="entry name" value="NRPS_synth"/>
</dbReference>
<dbReference type="SUPFAM" id="SSF56801">
    <property type="entry name" value="Acetyl-CoA synthetase-like"/>
    <property type="match status" value="2"/>
</dbReference>
<dbReference type="Proteomes" id="UP000249577">
    <property type="component" value="Unassembled WGS sequence"/>
</dbReference>
<feature type="domain" description="Carrier" evidence="5">
    <location>
        <begin position="2512"/>
        <end position="2586"/>
    </location>
</feature>
<keyword evidence="3" id="KW-0597">Phosphoprotein</keyword>
<sequence>MNDLSPNRAAQLAAVSARVAALPADKRRIFLAQLREKGVAAASLPTPRAAADGDVPLSDAQARFWTLQRIDPDSGAYNISSGIRLHGPLDEAALGAAIDAVAARHDQLRAVFDEVGGGPVQRAPAPAGGIMTVVDLTGASEAEREARVAALSREDAAAPFDLAAGPPFRATLIRETDERRTLLLTLHHIVADGWSLDLLTADLAADYARALRGEGERGPQDGTRFVDHAAWRALLLDAGESEAELAVWREILGDVDDALELPADLAGGAPGAPSEAGFRRFELPKATADALAALCRARGATPFMALLACYAVLLSRLGGQTSFRVGAAVANRATPDLEGVVGCFVNTLALPVAVDPAARFSDLVDATRDMVLKAQANQSLPFDRLVRALRPERSLDRTPLFQVMFQHDRARPSAARAFPGVAAEPFLREGGAAHFDLTLTTFEDEAGGLSGVFGYDAGRFSGTRVAGWAEAFARLAAALLADPETAVGSVACFPTDARDDVLARGRAYPAPAPDGLLVHERVAGFAAADPDRAAIVFGDRTVSRGEIERRANRVAAALVAAGVQPDDRVGVALDRSPEMIAALLGVLKAGGAFLPLPGDWPAARIAETVADAGVGVILVEASTRGRLPETAARLVAIDGPEASGEAGEPPATAALHAQNLAYVIYTSGSTGRPKGVGVSHSAIAMHCAATAPLYDMDERSREFHFINFAFDGAHERWLTALTVGASLVLRDDELWAPERTLEAIGRTGVTNAGFPPAYLTAMASAAAVAAAGSAPKVDLYSFGGEAMPRSGFDLARSALRPRVLLNGYGPTEAVVTPLVWRAEADGEAAFDGPYAPIGRPCGDRAAYVLDAALRPAPEGAAGELYVGGAGLARGYLGRPGLTAERFLPDPYGEPGGRMFRTGDLARWGADGAAVYVGRADEQVKIRGYRIELGEIEAALVDAGAHEAVAVAADAPGGRRLVAYAAGAGAEALLAALKRRLPDYMVPSRLVALDALPRTTTGKIDRRALPEVRWTDEDAGSVAPEGETEAALAAIWAEVLGVGEVGATDNFFRLGGDSILCLQVVARARAAGLGVTPRQMFERPTVRDLAEVAVRLGAEAAPAAKGEGEAVLTPIQRWFFALGLKRPQRWNQSVELRAERPVDEAALSAALGALAGRHDALRLRYARDPATGDWRQSYAPFETGEAAPLVRDVADEAGLDGFCETLQTGLDLECGPLFRAGLARFPDGSARLLVVAHHLVVDGVSWRILLEDLGRAYGQALAGEAIDLGPASAPFSAWGARLAGHAASAVLEAERPRWREALTGARAWPAQRPEGADRIAEADRVRLAFDRATTARLAAAPQAVRGRIEDLLLAALGRALGAARRADAVAVTMEGHGRDRGPAEGLDLSRTVGWFTSVFPVRLERLRDDPLASLKAAKDAVRGAPDKGLGFGVLRFMGPDEAQAELSSAPAPDVAFNYLGRFGGEGGSAGAFALTGRGAGRDQDEDAPLGAELTVNGQTLDGELTLDLVFSRARHDRAAVEALAEAMRTQALAIAAACERPASEGLTPSDAPLARLGQSALDALLARLPHRPGDVEDLYPLTPMQQGMLFHGQERPELYVTQISVAAEGLDGERFAAAWDATVARHAALRTGFVAEGLERPLQFVVGRAGSVVETHDWRGREVSEPDLAAFAEAERLRGFDLAKPPLIRVALLRLDGGRTRIVLTSHHLVLDGWSTSRLIAEALARYDGRAVPPAGGRFRDHVAWLEARDPEASAAFWKRRLAAVEEPTIVAGVFGRPEAGQGFGHLRRALDPAGTARLKRFARERGVTLNTLVQGGWALTLSQLTGKPTVAFGTTTSGRSSEVPGVEAAVGLFINTLIQAETVDPARSAGDWLGDLQRRAAETREHEHAPLWEVQALCGLGGAAAFDALLVFENYPVAQALGDGSGPKLESLGAVETTNYPLAITVADGEAGLDFGWTFARDAFAQETVERLDGALKRALLAMAERPETPLGALDLLGDAERAALQGWNATGRDWPEPRNVLDRIAGWTERAPDAPALTFGAETLTYAEFGRRADAVAARLAGRGVGEGDVVGIALERSIELVVAIHGVLRAGAAWLPLDPEQPAERLRDMAADAGARVVLTIRALTPRLPRDGLDLIALDEPDGGALAAPALRPDPRSLAYVIYTSGSTGRPKGVGNTHEGLFNRLAWMQERYGLAPSDVVLQKTPFGFDVSVWEFVWPFMAGARLVVAPPGAHRDPEALGALIRAEGVTTLHFVPSMLSAFHAAGELAKAASLRRVFASGEALPADLARAVLAGTPAELHNLYGPTEAAIDVTHWTCAADERRSPIGAPIANTAIRIVDADLRPVPQGAAGELAIAGLNLARGYLGRPGLTAERFVPDPEGAAGARLYLTGDLARQDADGAILYLGRLDRQVKLRGVRIEPGEVEAALRRLEGVSDAAVTVRRDALVAYVAVAEAAADEAALKTALGERLPQHLVPSRIVALEALPVTRNGKLDRAALPDPDAGRIGGEPPATEAERAVAEIWREVLGVEPGRHDDFFSLGGHSLAAMRVRALLIERRGVDAPLRRFFELPRLADFAASLPEREAPDARLGDMDRWLSEIEG</sequence>
<name>A0A2W5K7R1_ANCNO</name>
<evidence type="ECO:0000313" key="7">
    <source>
        <dbReference type="Proteomes" id="UP000249577"/>
    </source>
</evidence>
<dbReference type="Gene3D" id="3.30.559.30">
    <property type="entry name" value="Nonribosomal peptide synthetase, condensation domain"/>
    <property type="match status" value="3"/>
</dbReference>
<dbReference type="InterPro" id="IPR023213">
    <property type="entry name" value="CAT-like_dom_sf"/>
</dbReference>
<dbReference type="FunFam" id="3.40.50.980:FF:000001">
    <property type="entry name" value="Non-ribosomal peptide synthetase"/>
    <property type="match status" value="2"/>
</dbReference>
<dbReference type="Gene3D" id="1.10.1200.10">
    <property type="entry name" value="ACP-like"/>
    <property type="match status" value="2"/>
</dbReference>
<dbReference type="GO" id="GO:0031177">
    <property type="term" value="F:phosphopantetheine binding"/>
    <property type="evidence" value="ECO:0007669"/>
    <property type="project" value="InterPro"/>
</dbReference>
<dbReference type="CDD" id="cd19531">
    <property type="entry name" value="LCL_NRPS-like"/>
    <property type="match status" value="1"/>
</dbReference>
<dbReference type="FunFam" id="3.40.50.980:FF:000002">
    <property type="entry name" value="Enterobactin synthetase component F"/>
    <property type="match status" value="1"/>
</dbReference>
<evidence type="ECO:0000256" key="2">
    <source>
        <dbReference type="ARBA" id="ARBA00022450"/>
    </source>
</evidence>
<evidence type="ECO:0000256" key="4">
    <source>
        <dbReference type="ARBA" id="ARBA00022737"/>
    </source>
</evidence>
<dbReference type="SUPFAM" id="SSF47336">
    <property type="entry name" value="ACP-like"/>
    <property type="match status" value="2"/>
</dbReference>
<dbReference type="InterPro" id="IPR020845">
    <property type="entry name" value="AMP-binding_CS"/>
</dbReference>
<dbReference type="Pfam" id="PF00550">
    <property type="entry name" value="PP-binding"/>
    <property type="match status" value="2"/>
</dbReference>
<dbReference type="PROSITE" id="PS00012">
    <property type="entry name" value="PHOSPHOPANTETHEINE"/>
    <property type="match status" value="2"/>
</dbReference>
<dbReference type="EMBL" id="QFPN01000008">
    <property type="protein sequence ID" value="PZQ12921.1"/>
    <property type="molecule type" value="Genomic_DNA"/>
</dbReference>
<dbReference type="FunFam" id="3.40.50.12780:FF:000012">
    <property type="entry name" value="Non-ribosomal peptide synthetase"/>
    <property type="match status" value="1"/>
</dbReference>
<dbReference type="InterPro" id="IPR045851">
    <property type="entry name" value="AMP-bd_C_sf"/>
</dbReference>
<evidence type="ECO:0000256" key="1">
    <source>
        <dbReference type="ARBA" id="ARBA00001957"/>
    </source>
</evidence>
<dbReference type="Pfam" id="PF13193">
    <property type="entry name" value="AMP-binding_C"/>
    <property type="match status" value="2"/>
</dbReference>
<dbReference type="InterPro" id="IPR001242">
    <property type="entry name" value="Condensation_dom"/>
</dbReference>